<dbReference type="InterPro" id="IPR020781">
    <property type="entry name" value="ATPase_OSCP/d_CS"/>
</dbReference>
<dbReference type="NCBIfam" id="TIGR01145">
    <property type="entry name" value="ATP_synt_delta"/>
    <property type="match status" value="1"/>
</dbReference>
<dbReference type="OrthoDB" id="5242917at2"/>
<dbReference type="InterPro" id="IPR026015">
    <property type="entry name" value="ATP_synth_OSCP/delta_N_sf"/>
</dbReference>
<gene>
    <name evidence="8" type="primary">atpH</name>
    <name evidence="9" type="ORF">AE0388_2420</name>
</gene>
<dbReference type="STRING" id="1703.BLSMQ_1759"/>
<evidence type="ECO:0000256" key="2">
    <source>
        <dbReference type="ARBA" id="ARBA00022448"/>
    </source>
</evidence>
<dbReference type="InterPro" id="IPR000711">
    <property type="entry name" value="ATPase_OSCP/dsu"/>
</dbReference>
<comment type="subcellular location">
    <subcellularLocation>
        <location evidence="8">Cell membrane</location>
        <topology evidence="8">Peripheral membrane protein</topology>
    </subcellularLocation>
    <subcellularLocation>
        <location evidence="1">Membrane</location>
    </subcellularLocation>
</comment>
<dbReference type="PROSITE" id="PS00389">
    <property type="entry name" value="ATPASE_DELTA"/>
    <property type="match status" value="1"/>
</dbReference>
<proteinExistence type="inferred from homology"/>
<dbReference type="Pfam" id="PF00213">
    <property type="entry name" value="OSCP"/>
    <property type="match status" value="1"/>
</dbReference>
<keyword evidence="6 8" id="KW-0139">CF(1)</keyword>
<dbReference type="GO" id="GO:0046933">
    <property type="term" value="F:proton-transporting ATP synthase activity, rotational mechanism"/>
    <property type="evidence" value="ECO:0007669"/>
    <property type="project" value="UniProtKB-UniRule"/>
</dbReference>
<evidence type="ECO:0000256" key="1">
    <source>
        <dbReference type="ARBA" id="ARBA00004370"/>
    </source>
</evidence>
<dbReference type="GO" id="GO:0045259">
    <property type="term" value="C:proton-transporting ATP synthase complex"/>
    <property type="evidence" value="ECO:0007669"/>
    <property type="project" value="UniProtKB-KW"/>
</dbReference>
<organism evidence="9 10">
    <name type="scientific">Brevibacterium linens</name>
    <dbReference type="NCBI Taxonomy" id="1703"/>
    <lineage>
        <taxon>Bacteria</taxon>
        <taxon>Bacillati</taxon>
        <taxon>Actinomycetota</taxon>
        <taxon>Actinomycetes</taxon>
        <taxon>Micrococcales</taxon>
        <taxon>Brevibacteriaceae</taxon>
        <taxon>Brevibacterium</taxon>
    </lineage>
</organism>
<protein>
    <recommendedName>
        <fullName evidence="8">ATP synthase subunit delta</fullName>
    </recommendedName>
    <alternativeName>
        <fullName evidence="8">ATP synthase F(1) sector subunit delta</fullName>
    </alternativeName>
    <alternativeName>
        <fullName evidence="8">F-type ATPase subunit delta</fullName>
        <shortName evidence="8">F-ATPase subunit delta</shortName>
    </alternativeName>
</protein>
<keyword evidence="8" id="KW-1003">Cell membrane</keyword>
<accession>A0A0B8ZZD6</accession>
<dbReference type="EMBL" id="JTJZ01000020">
    <property type="protein sequence ID" value="KHS51870.1"/>
    <property type="molecule type" value="Genomic_DNA"/>
</dbReference>
<evidence type="ECO:0000256" key="3">
    <source>
        <dbReference type="ARBA" id="ARBA00022781"/>
    </source>
</evidence>
<evidence type="ECO:0000256" key="5">
    <source>
        <dbReference type="ARBA" id="ARBA00023136"/>
    </source>
</evidence>
<evidence type="ECO:0000256" key="7">
    <source>
        <dbReference type="ARBA" id="ARBA00023310"/>
    </source>
</evidence>
<dbReference type="PATRIC" id="fig|1703.6.peg.2319"/>
<dbReference type="PRINTS" id="PR00125">
    <property type="entry name" value="ATPASEDELTA"/>
</dbReference>
<keyword evidence="4 8" id="KW-0406">Ion transport</keyword>
<reference evidence="9 10" key="1">
    <citation type="submission" date="2014-11" db="EMBL/GenBank/DDBJ databases">
        <title>Draft Genome Sequence of Brevibacterium linens AE038-8.</title>
        <authorList>
            <person name="Maizel D."/>
            <person name="Utturkar S.M."/>
            <person name="Brown S.D."/>
            <person name="Ferrero M."/>
            <person name="Rosen B.P."/>
        </authorList>
    </citation>
    <scope>NUCLEOTIDE SEQUENCE [LARGE SCALE GENOMIC DNA]</scope>
    <source>
        <strain evidence="9 10">AE038-8</strain>
    </source>
</reference>
<evidence type="ECO:0000256" key="6">
    <source>
        <dbReference type="ARBA" id="ARBA00023196"/>
    </source>
</evidence>
<dbReference type="Proteomes" id="UP000031488">
    <property type="component" value="Unassembled WGS sequence"/>
</dbReference>
<sequence>MLQSSRLSLQAVLETANSEISGGDPRQIGEGTLAVVGVLAENVGLRKALADSSESAERKQQLLRTLFSTRISDAALRISDKAVGHRWARTQDLVTSLEVAGVTAVAAAAQADGQLGQVEEEIFRFARLLESNHELSRALDSQATDESKRTLVSDLLGGKAQPDTIKLVEQAALHPRGLRVAKALDQYSDILAARQQRSVADVTVARPLNEAQTERLQAALSASYGRELVLNVQVNPEVLGGVRVQVGDEMMNSTVADRLADVQRKLAG</sequence>
<dbReference type="GO" id="GO:0005886">
    <property type="term" value="C:plasma membrane"/>
    <property type="evidence" value="ECO:0007669"/>
    <property type="project" value="UniProtKB-SubCell"/>
</dbReference>
<dbReference type="AlphaFoldDB" id="A0A0B8ZZD6"/>
<comment type="similarity">
    <text evidence="8">Belongs to the ATPase delta chain family.</text>
</comment>
<comment type="caution">
    <text evidence="9">The sequence shown here is derived from an EMBL/GenBank/DDBJ whole genome shotgun (WGS) entry which is preliminary data.</text>
</comment>
<dbReference type="RefSeq" id="WP_039211201.1">
    <property type="nucleotide sequence ID" value="NZ_JTJZ01000020.1"/>
</dbReference>
<keyword evidence="5 8" id="KW-0472">Membrane</keyword>
<keyword evidence="10" id="KW-1185">Reference proteome</keyword>
<dbReference type="Gene3D" id="1.10.520.20">
    <property type="entry name" value="N-terminal domain of the delta subunit of the F1F0-ATP synthase"/>
    <property type="match status" value="1"/>
</dbReference>
<name>A0A0B8ZZD6_BRELN</name>
<keyword evidence="7 8" id="KW-0066">ATP synthesis</keyword>
<comment type="function">
    <text evidence="8">F(1)F(0) ATP synthase produces ATP from ADP in the presence of a proton or sodium gradient. F-type ATPases consist of two structural domains, F(1) containing the extramembraneous catalytic core and F(0) containing the membrane proton channel, linked together by a central stalk and a peripheral stalk. During catalysis, ATP synthesis in the catalytic domain of F(1) is coupled via a rotary mechanism of the central stalk subunits to proton translocation.</text>
</comment>
<keyword evidence="3 8" id="KW-0375">Hydrogen ion transport</keyword>
<evidence type="ECO:0000313" key="9">
    <source>
        <dbReference type="EMBL" id="KHS51870.1"/>
    </source>
</evidence>
<evidence type="ECO:0000256" key="8">
    <source>
        <dbReference type="HAMAP-Rule" id="MF_01416"/>
    </source>
</evidence>
<keyword evidence="2 8" id="KW-0813">Transport</keyword>
<dbReference type="PANTHER" id="PTHR11910">
    <property type="entry name" value="ATP SYNTHASE DELTA CHAIN"/>
    <property type="match status" value="1"/>
</dbReference>
<evidence type="ECO:0000313" key="10">
    <source>
        <dbReference type="Proteomes" id="UP000031488"/>
    </source>
</evidence>
<evidence type="ECO:0000256" key="4">
    <source>
        <dbReference type="ARBA" id="ARBA00023065"/>
    </source>
</evidence>
<dbReference type="HAMAP" id="MF_01416">
    <property type="entry name" value="ATP_synth_delta_bact"/>
    <property type="match status" value="1"/>
</dbReference>
<comment type="function">
    <text evidence="8">This protein is part of the stalk that links CF(0) to CF(1). It either transmits conformational changes from CF(0) to CF(1) or is implicated in proton conduction.</text>
</comment>
<dbReference type="NCBIfam" id="NF009967">
    <property type="entry name" value="PRK13430.1"/>
    <property type="match status" value="1"/>
</dbReference>